<evidence type="ECO:0000313" key="2">
    <source>
        <dbReference type="Proteomes" id="UP000011859"/>
    </source>
</evidence>
<dbReference type="GeneID" id="72428674"/>
<dbReference type="STRING" id="666685.R2APBS1_1940"/>
<dbReference type="InterPro" id="IPR012441">
    <property type="entry name" value="DUF1643"/>
</dbReference>
<gene>
    <name evidence="1" type="ORF">R2APBS1_1940</name>
</gene>
<sequence length="160" mass="17475" precursor="true">MTAVISPCGRYRYRLERDVGMIGIVIAFFGINPSTADAQAEDATTRRWAGFARILGARRYLAGNPFAFRATDVAELANVADPVGPENDAHLASIIADADLLIPCWGRRTKIPPRLRPALDDLAFRLRASGKPVKVFGLTQSGDPVHPLMLGYATALIDWR</sequence>
<dbReference type="eggNOG" id="COG4333">
    <property type="taxonomic scope" value="Bacteria"/>
</dbReference>
<dbReference type="KEGG" id="rhd:R2APBS1_1940"/>
<proteinExistence type="predicted"/>
<dbReference type="AlphaFoldDB" id="M4NHE2"/>
<keyword evidence="2" id="KW-1185">Reference proteome</keyword>
<dbReference type="RefSeq" id="WP_015447788.1">
    <property type="nucleotide sequence ID" value="NC_020541.1"/>
</dbReference>
<dbReference type="Pfam" id="PF07799">
    <property type="entry name" value="DUF1643"/>
    <property type="match status" value="1"/>
</dbReference>
<dbReference type="HOGENOM" id="CLU_097481_0_1_6"/>
<evidence type="ECO:0000313" key="1">
    <source>
        <dbReference type="EMBL" id="AGG89063.1"/>
    </source>
</evidence>
<dbReference type="EMBL" id="CP003470">
    <property type="protein sequence ID" value="AGG89063.1"/>
    <property type="molecule type" value="Genomic_DNA"/>
</dbReference>
<dbReference type="Proteomes" id="UP000011859">
    <property type="component" value="Chromosome"/>
</dbReference>
<accession>M4NHE2</accession>
<evidence type="ECO:0008006" key="3">
    <source>
        <dbReference type="Google" id="ProtNLM"/>
    </source>
</evidence>
<name>M4NHE2_9GAMM</name>
<protein>
    <recommendedName>
        <fullName evidence="3">DUF1643 domain-containing protein</fullName>
    </recommendedName>
</protein>
<reference evidence="1 2" key="1">
    <citation type="submission" date="2012-04" db="EMBL/GenBank/DDBJ databases">
        <title>Complete genome of Rhodanobacter sp. 2APBS1.</title>
        <authorList>
            <consortium name="US DOE Joint Genome Institute"/>
            <person name="Huntemann M."/>
            <person name="Wei C.-L."/>
            <person name="Han J."/>
            <person name="Detter J.C."/>
            <person name="Han C."/>
            <person name="Tapia R."/>
            <person name="Munk A.C.C."/>
            <person name="Chen A."/>
            <person name="Krypides N."/>
            <person name="Mavromatis K."/>
            <person name="Markowitz V."/>
            <person name="Szeto E."/>
            <person name="Ivanova N."/>
            <person name="Mikhailova N."/>
            <person name="Ovchinnikova G."/>
            <person name="Pagani I."/>
            <person name="Pati A."/>
            <person name="Goodwin L."/>
            <person name="Peters L."/>
            <person name="Pitluck S."/>
            <person name="Woyke T."/>
            <person name="Prakash O."/>
            <person name="Elkins J."/>
            <person name="Brown S."/>
            <person name="Palumbo A."/>
            <person name="Hemme C."/>
            <person name="Zhou J."/>
            <person name="Watson D."/>
            <person name="Jardine P."/>
            <person name="Kostka J."/>
            <person name="Green S."/>
        </authorList>
    </citation>
    <scope>NUCLEOTIDE SEQUENCE [LARGE SCALE GENOMIC DNA]</scope>
    <source>
        <strain evidence="1 2">2APBS1</strain>
    </source>
</reference>
<dbReference type="OrthoDB" id="9807577at2"/>
<organism evidence="1 2">
    <name type="scientific">Rhodanobacter denitrificans</name>
    <dbReference type="NCBI Taxonomy" id="666685"/>
    <lineage>
        <taxon>Bacteria</taxon>
        <taxon>Pseudomonadati</taxon>
        <taxon>Pseudomonadota</taxon>
        <taxon>Gammaproteobacteria</taxon>
        <taxon>Lysobacterales</taxon>
        <taxon>Rhodanobacteraceae</taxon>
        <taxon>Rhodanobacter</taxon>
    </lineage>
</organism>